<sequence length="361" mass="39271">MRNNRGNIVKRLCLCCLLAAMAVLSVAGSSWAEEAQKQPPTLAEAAPPAASGQQGVVLGQHTGVVTPQETAKQPAAAEATVQRQQPPSVASNPEAGKAREAQALFEESLRQMMPLNEGQIQEYRERSDQRERALLPVSPALNSRTVRVALEPGGAPVKVFTTANIATSLVFHDSTGQPWPVTSVTNGGPNYFQVLRPDLPDGNLLNVMPTQGYGTSTIVVTLEKRDIPLVIRLESDSVRSPKRKADALVLFQLAHYGPKASVPIIENIKETADSAMLAFLDRVPPQEAARVRMEPAQEKVNVWKYNGKHYIRTSHTMMWPAWTAVVNGAGNVKCYEAPVTARVMFSVNGRIQTIILKDSPK</sequence>
<gene>
    <name evidence="3" type="ORF">KL86DPRO_40031</name>
</gene>
<dbReference type="AlphaFoldDB" id="A0A212K9F3"/>
<proteinExistence type="predicted"/>
<feature type="signal peptide" evidence="2">
    <location>
        <begin position="1"/>
        <end position="32"/>
    </location>
</feature>
<dbReference type="EMBL" id="FLUQ01000004">
    <property type="protein sequence ID" value="SBW08155.1"/>
    <property type="molecule type" value="Genomic_DNA"/>
</dbReference>
<feature type="compositionally biased region" description="Polar residues" evidence="1">
    <location>
        <begin position="81"/>
        <end position="91"/>
    </location>
</feature>
<dbReference type="InterPro" id="IPR022073">
    <property type="entry name" value="T4BSS_DotH_IcmK"/>
</dbReference>
<evidence type="ECO:0008006" key="4">
    <source>
        <dbReference type="Google" id="ProtNLM"/>
    </source>
</evidence>
<reference evidence="3" key="1">
    <citation type="submission" date="2016-04" db="EMBL/GenBank/DDBJ databases">
        <authorList>
            <person name="Evans L.H."/>
            <person name="Alamgir A."/>
            <person name="Owens N."/>
            <person name="Weber N.D."/>
            <person name="Virtaneva K."/>
            <person name="Barbian K."/>
            <person name="Babar A."/>
            <person name="Rosenke K."/>
        </authorList>
    </citation>
    <scope>NUCLEOTIDE SEQUENCE</scope>
    <source>
        <strain evidence="3">86</strain>
    </source>
</reference>
<protein>
    <recommendedName>
        <fullName evidence="4">Type IV secretion protein DotH</fullName>
    </recommendedName>
</protein>
<organism evidence="3">
    <name type="scientific">uncultured delta proteobacterium</name>
    <dbReference type="NCBI Taxonomy" id="34034"/>
    <lineage>
        <taxon>Bacteria</taxon>
        <taxon>Deltaproteobacteria</taxon>
        <taxon>environmental samples</taxon>
    </lineage>
</organism>
<feature type="region of interest" description="Disordered" evidence="1">
    <location>
        <begin position="67"/>
        <end position="98"/>
    </location>
</feature>
<feature type="chain" id="PRO_5012623177" description="Type IV secretion protein DotH" evidence="2">
    <location>
        <begin position="33"/>
        <end position="361"/>
    </location>
</feature>
<evidence type="ECO:0000256" key="2">
    <source>
        <dbReference type="SAM" id="SignalP"/>
    </source>
</evidence>
<evidence type="ECO:0000256" key="1">
    <source>
        <dbReference type="SAM" id="MobiDB-lite"/>
    </source>
</evidence>
<evidence type="ECO:0000313" key="3">
    <source>
        <dbReference type="EMBL" id="SBW08155.1"/>
    </source>
</evidence>
<name>A0A212K9F3_9DELT</name>
<keyword evidence="2" id="KW-0732">Signal</keyword>
<accession>A0A212K9F3</accession>
<dbReference type="Pfam" id="PF12293">
    <property type="entry name" value="T4BSS_DotH_IcmK"/>
    <property type="match status" value="1"/>
</dbReference>